<name>T1BI69_9ZZZZ</name>
<dbReference type="InterPro" id="IPR015915">
    <property type="entry name" value="Kelch-typ_b-propeller"/>
</dbReference>
<comment type="caution">
    <text evidence="1">The sequence shown here is derived from an EMBL/GenBank/DDBJ whole genome shotgun (WGS) entry which is preliminary data.</text>
</comment>
<reference evidence="1" key="2">
    <citation type="journal article" date="2014" name="ISME J.">
        <title>Microbial stratification in low pH oxic and suboxic macroscopic growths along an acid mine drainage.</title>
        <authorList>
            <person name="Mendez-Garcia C."/>
            <person name="Mesa V."/>
            <person name="Sprenger R.R."/>
            <person name="Richter M."/>
            <person name="Diez M.S."/>
            <person name="Solano J."/>
            <person name="Bargiela R."/>
            <person name="Golyshina O.V."/>
            <person name="Manteca A."/>
            <person name="Ramos J.L."/>
            <person name="Gallego J.R."/>
            <person name="Llorente I."/>
            <person name="Martins Dos Santos V.A."/>
            <person name="Jensen O.N."/>
            <person name="Pelaez A.I."/>
            <person name="Sanchez J."/>
            <person name="Ferrer M."/>
        </authorList>
    </citation>
    <scope>NUCLEOTIDE SEQUENCE</scope>
</reference>
<protein>
    <submittedName>
        <fullName evidence="1">Uncharacterized protein</fullName>
    </submittedName>
</protein>
<dbReference type="SUPFAM" id="SSF117281">
    <property type="entry name" value="Kelch motif"/>
    <property type="match status" value="1"/>
</dbReference>
<dbReference type="Gene3D" id="2.120.10.80">
    <property type="entry name" value="Kelch-type beta propeller"/>
    <property type="match status" value="1"/>
</dbReference>
<feature type="non-terminal residue" evidence="1">
    <location>
        <position position="68"/>
    </location>
</feature>
<dbReference type="EMBL" id="AUZY01002250">
    <property type="protein sequence ID" value="EQD72636.1"/>
    <property type="molecule type" value="Genomic_DNA"/>
</dbReference>
<organism evidence="1">
    <name type="scientific">mine drainage metagenome</name>
    <dbReference type="NCBI Taxonomy" id="410659"/>
    <lineage>
        <taxon>unclassified sequences</taxon>
        <taxon>metagenomes</taxon>
        <taxon>ecological metagenomes</taxon>
    </lineage>
</organism>
<sequence>MTQYPQDQYVVLFGGIDGSTIFGDTWTYAAGVWTNLSLTVHPQPGWGASAVFDPLNDVTILFGGCSQP</sequence>
<reference evidence="1" key="1">
    <citation type="submission" date="2013-08" db="EMBL/GenBank/DDBJ databases">
        <authorList>
            <person name="Mendez C."/>
            <person name="Richter M."/>
            <person name="Ferrer M."/>
            <person name="Sanchez J."/>
        </authorList>
    </citation>
    <scope>NUCLEOTIDE SEQUENCE</scope>
</reference>
<proteinExistence type="predicted"/>
<evidence type="ECO:0000313" key="1">
    <source>
        <dbReference type="EMBL" id="EQD72636.1"/>
    </source>
</evidence>
<dbReference type="AlphaFoldDB" id="T1BI69"/>
<accession>T1BI69</accession>
<gene>
    <name evidence="1" type="ORF">B1B_03648</name>
</gene>